<dbReference type="RefSeq" id="XP_047774912.1">
    <property type="nucleotide sequence ID" value="XM_047924849.1"/>
</dbReference>
<proteinExistence type="predicted"/>
<evidence type="ECO:0000313" key="1">
    <source>
        <dbReference type="EMBL" id="KAH9831815.1"/>
    </source>
</evidence>
<organism evidence="1 2">
    <name type="scientific">Rhodofomes roseus</name>
    <dbReference type="NCBI Taxonomy" id="34475"/>
    <lineage>
        <taxon>Eukaryota</taxon>
        <taxon>Fungi</taxon>
        <taxon>Dikarya</taxon>
        <taxon>Basidiomycota</taxon>
        <taxon>Agaricomycotina</taxon>
        <taxon>Agaricomycetes</taxon>
        <taxon>Polyporales</taxon>
        <taxon>Rhodofomes</taxon>
    </lineage>
</organism>
<dbReference type="EMBL" id="JADCUA010000024">
    <property type="protein sequence ID" value="KAH9831815.1"/>
    <property type="molecule type" value="Genomic_DNA"/>
</dbReference>
<name>A0ABQ8K4H2_9APHY</name>
<feature type="non-terminal residue" evidence="1">
    <location>
        <position position="189"/>
    </location>
</feature>
<protein>
    <submittedName>
        <fullName evidence="1">Uncharacterized protein</fullName>
    </submittedName>
</protein>
<reference evidence="1 2" key="1">
    <citation type="journal article" date="2021" name="Environ. Microbiol.">
        <title>Gene family expansions and transcriptome signatures uncover fungal adaptations to wood decay.</title>
        <authorList>
            <person name="Hage H."/>
            <person name="Miyauchi S."/>
            <person name="Viragh M."/>
            <person name="Drula E."/>
            <person name="Min B."/>
            <person name="Chaduli D."/>
            <person name="Navarro D."/>
            <person name="Favel A."/>
            <person name="Norest M."/>
            <person name="Lesage-Meessen L."/>
            <person name="Balint B."/>
            <person name="Merenyi Z."/>
            <person name="de Eugenio L."/>
            <person name="Morin E."/>
            <person name="Martinez A.T."/>
            <person name="Baldrian P."/>
            <person name="Stursova M."/>
            <person name="Martinez M.J."/>
            <person name="Novotny C."/>
            <person name="Magnuson J.K."/>
            <person name="Spatafora J.W."/>
            <person name="Maurice S."/>
            <person name="Pangilinan J."/>
            <person name="Andreopoulos W."/>
            <person name="LaButti K."/>
            <person name="Hundley H."/>
            <person name="Na H."/>
            <person name="Kuo A."/>
            <person name="Barry K."/>
            <person name="Lipzen A."/>
            <person name="Henrissat B."/>
            <person name="Riley R."/>
            <person name="Ahrendt S."/>
            <person name="Nagy L.G."/>
            <person name="Grigoriev I.V."/>
            <person name="Martin F."/>
            <person name="Rosso M.N."/>
        </authorList>
    </citation>
    <scope>NUCLEOTIDE SEQUENCE [LARGE SCALE GENOMIC DNA]</scope>
    <source>
        <strain evidence="1 2">CIRM-BRFM 1785</strain>
    </source>
</reference>
<sequence>MSLEEATVDRVVFWLRICARPSNAAPALLQDLIEIIARLPLRRALPARPVLPRMPRVTIGSTAALHDSMRVLIFKQHEPSYSCALGELEHAGAHLRRARLRVPPPALEHLTAPHPASFSYATRPMPVAPPVSPSVPLPSRRLETAGHGRSLRYSKQELCELSLMVSLGRDYRPLVLLAARPHQILLDGL</sequence>
<comment type="caution">
    <text evidence="1">The sequence shown here is derived from an EMBL/GenBank/DDBJ whole genome shotgun (WGS) entry which is preliminary data.</text>
</comment>
<evidence type="ECO:0000313" key="2">
    <source>
        <dbReference type="Proteomes" id="UP000814176"/>
    </source>
</evidence>
<gene>
    <name evidence="1" type="ORF">C8Q71DRAFT_780549</name>
</gene>
<dbReference type="GeneID" id="72005581"/>
<accession>A0ABQ8K4H2</accession>
<dbReference type="Proteomes" id="UP000814176">
    <property type="component" value="Unassembled WGS sequence"/>
</dbReference>
<keyword evidence="2" id="KW-1185">Reference proteome</keyword>